<proteinExistence type="predicted"/>
<dbReference type="STRING" id="1075417.SAMN05421823_103377"/>
<feature type="transmembrane region" description="Helical" evidence="1">
    <location>
        <begin position="58"/>
        <end position="83"/>
    </location>
</feature>
<keyword evidence="1" id="KW-0472">Membrane</keyword>
<gene>
    <name evidence="2" type="ORF">SAMN05421823_103377</name>
</gene>
<sequence>MLFAGLLAAALWAVQAFSDARWLHPMVWWLLLINTLLAVGIQLLVDYGVHYRRGSFQIFYLGGSVIRLFISALVAFAFIYMGTPALETFVLNFFAIYLIFVGFEIYAVLGNLRSDSQRGLN</sequence>
<evidence type="ECO:0000313" key="3">
    <source>
        <dbReference type="Proteomes" id="UP000198510"/>
    </source>
</evidence>
<evidence type="ECO:0000313" key="2">
    <source>
        <dbReference type="EMBL" id="SDK72140.1"/>
    </source>
</evidence>
<organism evidence="2 3">
    <name type="scientific">Catalinimonas alkaloidigena</name>
    <dbReference type="NCBI Taxonomy" id="1075417"/>
    <lineage>
        <taxon>Bacteria</taxon>
        <taxon>Pseudomonadati</taxon>
        <taxon>Bacteroidota</taxon>
        <taxon>Cytophagia</taxon>
        <taxon>Cytophagales</taxon>
        <taxon>Catalimonadaceae</taxon>
        <taxon>Catalinimonas</taxon>
    </lineage>
</organism>
<keyword evidence="1" id="KW-0812">Transmembrane</keyword>
<reference evidence="2 3" key="1">
    <citation type="submission" date="2016-10" db="EMBL/GenBank/DDBJ databases">
        <authorList>
            <person name="de Groot N.N."/>
        </authorList>
    </citation>
    <scope>NUCLEOTIDE SEQUENCE [LARGE SCALE GENOMIC DNA]</scope>
    <source>
        <strain evidence="2 3">DSM 25186</strain>
    </source>
</reference>
<dbReference type="AlphaFoldDB" id="A0A1G9E7Q0"/>
<keyword evidence="1" id="KW-1133">Transmembrane helix</keyword>
<keyword evidence="3" id="KW-1185">Reference proteome</keyword>
<protein>
    <recommendedName>
        <fullName evidence="4">ATP synthase I chain</fullName>
    </recommendedName>
</protein>
<evidence type="ECO:0008006" key="4">
    <source>
        <dbReference type="Google" id="ProtNLM"/>
    </source>
</evidence>
<dbReference type="Proteomes" id="UP000198510">
    <property type="component" value="Unassembled WGS sequence"/>
</dbReference>
<accession>A0A1G9E7Q0</accession>
<evidence type="ECO:0000256" key="1">
    <source>
        <dbReference type="SAM" id="Phobius"/>
    </source>
</evidence>
<feature type="transmembrane region" description="Helical" evidence="1">
    <location>
        <begin position="89"/>
        <end position="109"/>
    </location>
</feature>
<name>A0A1G9E7Q0_9BACT</name>
<feature type="transmembrane region" description="Helical" evidence="1">
    <location>
        <begin position="26"/>
        <end position="46"/>
    </location>
</feature>
<dbReference type="EMBL" id="FNFO01000003">
    <property type="protein sequence ID" value="SDK72140.1"/>
    <property type="molecule type" value="Genomic_DNA"/>
</dbReference>